<comment type="caution">
    <text evidence="2">The sequence shown here is derived from an EMBL/GenBank/DDBJ whole genome shotgun (WGS) entry which is preliminary data.</text>
</comment>
<dbReference type="RefSeq" id="WP_168107939.1">
    <property type="nucleotide sequence ID" value="NZ_VTOX01000004.1"/>
</dbReference>
<feature type="domain" description="HTH cro/C1-type" evidence="1">
    <location>
        <begin position="28"/>
        <end position="83"/>
    </location>
</feature>
<name>A0A7X6I6V3_9BURK</name>
<reference evidence="2 3" key="1">
    <citation type="journal article" date="2020" name="Nature">
        <title>Bacterial chemolithoautotrophy via manganese oxidation.</title>
        <authorList>
            <person name="Yu H."/>
            <person name="Leadbetter J.R."/>
        </authorList>
    </citation>
    <scope>NUCLEOTIDE SEQUENCE [LARGE SCALE GENOMIC DNA]</scope>
    <source>
        <strain evidence="2 3">RBP-1</strain>
    </source>
</reference>
<dbReference type="InterPro" id="IPR010982">
    <property type="entry name" value="Lambda_DNA-bd_dom_sf"/>
</dbReference>
<dbReference type="Gene3D" id="1.10.260.40">
    <property type="entry name" value="lambda repressor-like DNA-binding domains"/>
    <property type="match status" value="1"/>
</dbReference>
<accession>A0A7X6I6V3</accession>
<dbReference type="SMART" id="SM00530">
    <property type="entry name" value="HTH_XRE"/>
    <property type="match status" value="2"/>
</dbReference>
<evidence type="ECO:0000259" key="1">
    <source>
        <dbReference type="SMART" id="SM00530"/>
    </source>
</evidence>
<dbReference type="GO" id="GO:0003677">
    <property type="term" value="F:DNA binding"/>
    <property type="evidence" value="ECO:0007669"/>
    <property type="project" value="InterPro"/>
</dbReference>
<dbReference type="Proteomes" id="UP000521868">
    <property type="component" value="Unassembled WGS sequence"/>
</dbReference>
<evidence type="ECO:0000313" key="2">
    <source>
        <dbReference type="EMBL" id="NKE66821.1"/>
    </source>
</evidence>
<organism evidence="2 3">
    <name type="scientific">Ramlibacter lithotrophicus</name>
    <dbReference type="NCBI Taxonomy" id="2606681"/>
    <lineage>
        <taxon>Bacteria</taxon>
        <taxon>Pseudomonadati</taxon>
        <taxon>Pseudomonadota</taxon>
        <taxon>Betaproteobacteria</taxon>
        <taxon>Burkholderiales</taxon>
        <taxon>Comamonadaceae</taxon>
        <taxon>Ramlibacter</taxon>
    </lineage>
</organism>
<keyword evidence="3" id="KW-1185">Reference proteome</keyword>
<dbReference type="EMBL" id="VTOX01000004">
    <property type="protein sequence ID" value="NKE66821.1"/>
    <property type="molecule type" value="Genomic_DNA"/>
</dbReference>
<evidence type="ECO:0000313" key="3">
    <source>
        <dbReference type="Proteomes" id="UP000521868"/>
    </source>
</evidence>
<gene>
    <name evidence="2" type="ORF">RAMLITH_13390</name>
</gene>
<dbReference type="InterPro" id="IPR001387">
    <property type="entry name" value="Cro/C1-type_HTH"/>
</dbReference>
<dbReference type="SUPFAM" id="SSF47413">
    <property type="entry name" value="lambda repressor-like DNA-binding domains"/>
    <property type="match status" value="2"/>
</dbReference>
<feature type="domain" description="HTH cro/C1-type" evidence="1">
    <location>
        <begin position="90"/>
        <end position="146"/>
    </location>
</feature>
<protein>
    <submittedName>
        <fullName evidence="2">Transcriptional regulator</fullName>
    </submittedName>
</protein>
<proteinExistence type="predicted"/>
<sequence>MPYTRKVLIFKGTRVKRAGVPTTVGEHILRKRLEDRLDRKQLAPRLGVDEYTLMNWELGRTKEIPARAMPAIVDYLGYNPEPKPEGVGAQLRWKRRALGWTAREAARRNYVDPSTWEAWEKMTGWPAYRRYRVLLEMFLSLPTEELDNPMR</sequence>
<dbReference type="CDD" id="cd00093">
    <property type="entry name" value="HTH_XRE"/>
    <property type="match status" value="1"/>
</dbReference>
<dbReference type="AlphaFoldDB" id="A0A7X6I6V3"/>